<dbReference type="GeneID" id="77938981"/>
<dbReference type="Pfam" id="PF21379">
    <property type="entry name" value="Gp6-like_1st"/>
    <property type="match status" value="1"/>
</dbReference>
<reference evidence="2 3" key="1">
    <citation type="submission" date="2017-06" db="EMBL/GenBank/DDBJ databases">
        <authorList>
            <person name="Kim H.J."/>
            <person name="Triplett B.A."/>
        </authorList>
    </citation>
    <scope>NUCLEOTIDE SEQUENCE [LARGE SCALE GENOMIC DNA]</scope>
</reference>
<proteinExistence type="predicted"/>
<sequence>MTDNSLRFRNHDFAATLTNLRNFLSNQDQISDYDVNQSVFDILLSAMAWNTQNTTLTGNVLFAEQNIDTATLRKNIVKESKSFGYVPYSATSAKSMINVVVVPPSVADAPSMLILDKGTVFQGESEKGTVSFTNVKSYSAPLLDGRYEFRNVELYQGVYGSTDIFIDKNRRTQIYEIPVDDIDMNYLEVYVQKSADSSEFTEFNSAKTSIKVTGEDKVYFYYEIDRGRYGIEFGDGKIGKAVQDQTIVRVVYFKTLGPDGNGVKSFTFKSSPNTTNKLNSYSVSTLTISKSAGGLEPEPDESVVRNAPRFFVSQNRGVNPSDYSDNLKQKFPFINSISTWSGVKGEGLYDQLGRIYISANTEKSQFLTEAQKDEIVDYVINSMGMGGIAPVIVDTDNIYIDISTKVFVDNYVFITASDIKNLVTEYAMQFDRKNLNNFESIFEFSPFTSGIDKLHSSISSNITSILIHKRVTPDVRVSTSFSSSFMNPVKNVYTNNFTFAGKTVFIKSQPDGTLNIYEIVDGKDILVKPGVGFANMRTGEITVREIVIDRVNPQTRDVRFYAEPLIQNIKSSKNNVVTISSIDTSVDRLDSEN</sequence>
<organism evidence="2 3">
    <name type="scientific">Agrobacterium phage Atu_ph04</name>
    <dbReference type="NCBI Taxonomy" id="2024263"/>
    <lineage>
        <taxon>Viruses</taxon>
        <taxon>Duplodnaviria</taxon>
        <taxon>Heunggongvirae</taxon>
        <taxon>Uroviricota</taxon>
        <taxon>Caudoviricetes</taxon>
        <taxon>Pootjesviridae</taxon>
        <taxon>Rollinsvirus</taxon>
        <taxon>Rollinsvirus ph04</taxon>
    </lineage>
</organism>
<dbReference type="RefSeq" id="YP_010662964.1">
    <property type="nucleotide sequence ID" value="NC_070890.1"/>
</dbReference>
<accession>A0A223W0Q6</accession>
<keyword evidence="3" id="KW-1185">Reference proteome</keyword>
<evidence type="ECO:0000313" key="2">
    <source>
        <dbReference type="EMBL" id="ASV44638.2"/>
    </source>
</evidence>
<name>A0A223W0Q6_9CAUD</name>
<dbReference type="InterPro" id="IPR049026">
    <property type="entry name" value="Gp6-like_N"/>
</dbReference>
<protein>
    <submittedName>
        <fullName evidence="2">Baseplate wedge subunit</fullName>
    </submittedName>
</protein>
<dbReference type="Proteomes" id="UP000226396">
    <property type="component" value="Segment"/>
</dbReference>
<feature type="domain" description="Baseplate wedge protein gp6-like N-terminal helical" evidence="1">
    <location>
        <begin position="13"/>
        <end position="85"/>
    </location>
</feature>
<dbReference type="Gene3D" id="3.30.300.200">
    <property type="match status" value="1"/>
</dbReference>
<dbReference type="KEGG" id="vg:77938981"/>
<dbReference type="EMBL" id="MF403007">
    <property type="protein sequence ID" value="ASV44638.2"/>
    <property type="molecule type" value="Genomic_DNA"/>
</dbReference>
<evidence type="ECO:0000259" key="1">
    <source>
        <dbReference type="Pfam" id="PF21379"/>
    </source>
</evidence>
<evidence type="ECO:0000313" key="3">
    <source>
        <dbReference type="Proteomes" id="UP000226396"/>
    </source>
</evidence>